<reference evidence="3 4" key="1">
    <citation type="submission" date="2012-06" db="EMBL/GenBank/DDBJ databases">
        <title>Complete genome sequence of Corynebacterium terpenotabidum Y-11 (=DSM 44721).</title>
        <authorList>
            <person name="Ruckert C."/>
            <person name="Albersmeier A."/>
            <person name="Al-Dilaimi A."/>
            <person name="Szczepanowski R."/>
            <person name="Kalinowski J."/>
        </authorList>
    </citation>
    <scope>NUCLEOTIDE SEQUENCE [LARGE SCALE GENOMIC DNA]</scope>
    <source>
        <strain evidence="3 4">Y-11</strain>
    </source>
</reference>
<dbReference type="HOGENOM" id="CLU_022065_4_0_11"/>
<dbReference type="KEGG" id="cter:A606_07015"/>
<proteinExistence type="predicted"/>
<dbReference type="InterPro" id="IPR003615">
    <property type="entry name" value="HNH_nuc"/>
</dbReference>
<evidence type="ECO:0000313" key="3">
    <source>
        <dbReference type="EMBL" id="AGP31050.1"/>
    </source>
</evidence>
<evidence type="ECO:0000259" key="2">
    <source>
        <dbReference type="Pfam" id="PF02720"/>
    </source>
</evidence>
<dbReference type="eggNOG" id="COG1403">
    <property type="taxonomic scope" value="Bacteria"/>
</dbReference>
<dbReference type="InterPro" id="IPR003870">
    <property type="entry name" value="DUF222"/>
</dbReference>
<keyword evidence="4" id="KW-1185">Reference proteome</keyword>
<feature type="domain" description="DUF222" evidence="2">
    <location>
        <begin position="81"/>
        <end position="357"/>
    </location>
</feature>
<dbReference type="AlphaFoldDB" id="S4XHA0"/>
<evidence type="ECO:0000313" key="4">
    <source>
        <dbReference type="Proteomes" id="UP000014809"/>
    </source>
</evidence>
<dbReference type="PATRIC" id="fig|1200352.3.peg.1431"/>
<dbReference type="RefSeq" id="WP_020441411.1">
    <property type="nucleotide sequence ID" value="NC_021663.1"/>
</dbReference>
<gene>
    <name evidence="3" type="ORF">A606_07015</name>
</gene>
<sequence length="474" mass="50813">MGGDSGGNSVGSVVDLAAAVDAFAEATAVLADQPQDAWDRLDPEQRERIYRTLERGRRRTGIVDARFLCAHERHIPAPAHRARSWLVDRFGMRPVDARSRVAATRRLDARGDAFAIDPAAPGPAHMPELTAALVDGDIDIGAVAVVDSAIDALPADQHDRITASVDQQLIPVLRAHGMADLGRIRPWLTGLLGSEGIWDRSDHRRLRGITIGAQRTDGMSPVNGLLEPEAAAVLQRLMADHAKAGDLCDGDAAEDMRTPEQRRHDALMAAVTAGYGRGKTLTPSRGTTTIVAAVTVERLLSGDGTAPTDVGVHVPVSELRATTEAADLFCQFMDLEGKTLALGRSRRLGSLDQYLALVGEEGVSSAPGSSTPPVLSHMHHIDDWASGGPTDLDNLTLAAPGAHTKVNDRRDDPDRWETRRGTDGRRVDWIPPVSQDRQRRPLEAGGLVGWDAPGRIIRGRRACTGEDPPDDAPG</sequence>
<feature type="region of interest" description="Disordered" evidence="1">
    <location>
        <begin position="404"/>
        <end position="450"/>
    </location>
</feature>
<dbReference type="EMBL" id="CP003696">
    <property type="protein sequence ID" value="AGP31050.1"/>
    <property type="molecule type" value="Genomic_DNA"/>
</dbReference>
<name>S4XHA0_9CORY</name>
<dbReference type="CDD" id="cd00085">
    <property type="entry name" value="HNHc"/>
    <property type="match status" value="1"/>
</dbReference>
<organism evidence="3 4">
    <name type="scientific">Corynebacterium terpenotabidum Y-11</name>
    <dbReference type="NCBI Taxonomy" id="1200352"/>
    <lineage>
        <taxon>Bacteria</taxon>
        <taxon>Bacillati</taxon>
        <taxon>Actinomycetota</taxon>
        <taxon>Actinomycetes</taxon>
        <taxon>Mycobacteriales</taxon>
        <taxon>Corynebacteriaceae</taxon>
        <taxon>Corynebacterium</taxon>
    </lineage>
</organism>
<dbReference type="Pfam" id="PF02720">
    <property type="entry name" value="DUF222"/>
    <property type="match status" value="1"/>
</dbReference>
<accession>S4XHA0</accession>
<evidence type="ECO:0000256" key="1">
    <source>
        <dbReference type="SAM" id="MobiDB-lite"/>
    </source>
</evidence>
<dbReference type="STRING" id="1200352.A606_07015"/>
<dbReference type="Proteomes" id="UP000014809">
    <property type="component" value="Chromosome"/>
</dbReference>
<protein>
    <recommendedName>
        <fullName evidence="2">DUF222 domain-containing protein</fullName>
    </recommendedName>
</protein>
<dbReference type="OrthoDB" id="4419061at2"/>
<feature type="compositionally biased region" description="Basic and acidic residues" evidence="1">
    <location>
        <begin position="405"/>
        <end position="428"/>
    </location>
</feature>